<dbReference type="PANTHER" id="PTHR36985:SF1">
    <property type="entry name" value="TRANSLOCATION AND ASSEMBLY MODULE SUBUNIT TAMB"/>
    <property type="match status" value="1"/>
</dbReference>
<dbReference type="PANTHER" id="PTHR36985">
    <property type="entry name" value="TRANSLOCATION AND ASSEMBLY MODULE SUBUNIT TAMB"/>
    <property type="match status" value="1"/>
</dbReference>
<evidence type="ECO:0000256" key="3">
    <source>
        <dbReference type="ARBA" id="ARBA00022989"/>
    </source>
</evidence>
<sequence length="170" mass="17811">RRAQFRLALHGDTHTLDVDSLRLLQARGGLDIKGEVALAVPHAWRIAVTATHFDPALLAPAWPGDLSFALGSSGQLDAQGPVGTLVLHDLSGTLRGRALHGSANLGLRARQLPRGTLDLASGASTLRYSGTAGAARAAFDVRSLADFLPQGSGRIQGTIAARGTWPRLDI</sequence>
<reference evidence="5" key="2">
    <citation type="journal article" date="2014" name="ISME J.">
        <title>Microbial stratification in low pH oxic and suboxic macroscopic growths along an acid mine drainage.</title>
        <authorList>
            <person name="Mendez-Garcia C."/>
            <person name="Mesa V."/>
            <person name="Sprenger R.R."/>
            <person name="Richter M."/>
            <person name="Diez M.S."/>
            <person name="Solano J."/>
            <person name="Bargiela R."/>
            <person name="Golyshina O.V."/>
            <person name="Manteca A."/>
            <person name="Ramos J.L."/>
            <person name="Gallego J.R."/>
            <person name="Llorente I."/>
            <person name="Martins Dos Santos V.A."/>
            <person name="Jensen O.N."/>
            <person name="Pelaez A.I."/>
            <person name="Sanchez J."/>
            <person name="Ferrer M."/>
        </authorList>
    </citation>
    <scope>NUCLEOTIDE SEQUENCE</scope>
</reference>
<keyword evidence="2" id="KW-0812">Transmembrane</keyword>
<name>T0YK78_9ZZZZ</name>
<reference evidence="5" key="1">
    <citation type="submission" date="2013-08" db="EMBL/GenBank/DDBJ databases">
        <authorList>
            <person name="Mendez C."/>
            <person name="Richter M."/>
            <person name="Ferrer M."/>
            <person name="Sanchez J."/>
        </authorList>
    </citation>
    <scope>NUCLEOTIDE SEQUENCE</scope>
</reference>
<dbReference type="GO" id="GO:0009306">
    <property type="term" value="P:protein secretion"/>
    <property type="evidence" value="ECO:0007669"/>
    <property type="project" value="TreeGrafter"/>
</dbReference>
<dbReference type="EMBL" id="AUZY01011154">
    <property type="protein sequence ID" value="EQD35836.1"/>
    <property type="molecule type" value="Genomic_DNA"/>
</dbReference>
<dbReference type="GO" id="GO:0097347">
    <property type="term" value="C:TAM protein secretion complex"/>
    <property type="evidence" value="ECO:0007669"/>
    <property type="project" value="TreeGrafter"/>
</dbReference>
<accession>T0YK78</accession>
<evidence type="ECO:0008006" key="6">
    <source>
        <dbReference type="Google" id="ProtNLM"/>
    </source>
</evidence>
<evidence type="ECO:0000256" key="4">
    <source>
        <dbReference type="ARBA" id="ARBA00023136"/>
    </source>
</evidence>
<evidence type="ECO:0000256" key="2">
    <source>
        <dbReference type="ARBA" id="ARBA00022692"/>
    </source>
</evidence>
<protein>
    <recommendedName>
        <fullName evidence="6">Protein containing DUF490</fullName>
    </recommendedName>
</protein>
<evidence type="ECO:0000313" key="5">
    <source>
        <dbReference type="EMBL" id="EQD35836.1"/>
    </source>
</evidence>
<organism evidence="5">
    <name type="scientific">mine drainage metagenome</name>
    <dbReference type="NCBI Taxonomy" id="410659"/>
    <lineage>
        <taxon>unclassified sequences</taxon>
        <taxon>metagenomes</taxon>
        <taxon>ecological metagenomes</taxon>
    </lineage>
</organism>
<gene>
    <name evidence="5" type="ORF">B1B_16736</name>
</gene>
<feature type="non-terminal residue" evidence="5">
    <location>
        <position position="1"/>
    </location>
</feature>
<evidence type="ECO:0000256" key="1">
    <source>
        <dbReference type="ARBA" id="ARBA00004167"/>
    </source>
</evidence>
<feature type="non-terminal residue" evidence="5">
    <location>
        <position position="170"/>
    </location>
</feature>
<proteinExistence type="predicted"/>
<comment type="caution">
    <text evidence="5">The sequence shown here is derived from an EMBL/GenBank/DDBJ whole genome shotgun (WGS) entry which is preliminary data.</text>
</comment>
<comment type="subcellular location">
    <subcellularLocation>
        <location evidence="1">Membrane</location>
        <topology evidence="1">Single-pass membrane protein</topology>
    </subcellularLocation>
</comment>
<dbReference type="AlphaFoldDB" id="T0YK78"/>
<keyword evidence="3" id="KW-1133">Transmembrane helix</keyword>
<dbReference type="GO" id="GO:0005886">
    <property type="term" value="C:plasma membrane"/>
    <property type="evidence" value="ECO:0007669"/>
    <property type="project" value="TreeGrafter"/>
</dbReference>
<keyword evidence="4" id="KW-0472">Membrane</keyword>